<evidence type="ECO:0000256" key="2">
    <source>
        <dbReference type="ARBA" id="ARBA00023125"/>
    </source>
</evidence>
<name>A0A1M5FE65_STRHI</name>
<sequence length="1072" mass="114867">MTVELALLSRVAYRGQEISGTRLRGLLALLADAPRAGRVDGHLVDGLWPGERPENPTRALRVLVSRARARLGPELIARTPTGYRLALGEEQVDASAVLLSAAASARHAGVGDHAAALAHAEAGLALWDGAEPVDDGLDDPLSVLRAERASTYRALVRARALALSRLGRSAESVRALTELFRERPRDEEILLELLRSEAATLGSAAALARYESYRRDLRDDLGTDPGPELQAVHHHLLRAEAPVVRHGVQHEPNALLGRANDIAAVTSLLRSSRVVSIVGTGGLGKTRLAHAVSRQVDHPAVHLVALDGITADSDVLGEVAAALGAAGSQRALSGRPGHAQDDLTVVVRALGSGPALLVLDNCEHVLRGVAELVRTVIARTGDARVLTTSRAPLGLSSEAVYPLPELDLPTAIALFGHRARAARPGVALPADAVESLCRRLDGLPLAVELAAARVRALSVAEIARRLDDRFAVLRGGARDAPARHHTLRAVVDWSWNLLDAEGQRALRALSVFPGGFTADAARHVLSYAAGVDEGAGDGADDTVSVLEHLVDHSLLKVSDTASGVRFRMLETVREFSAAHRDSAGEGPRTTEAFLSWAREFGLAHHDVLFGPDPFPSVERIRSEQDNLTQALRCGLSIVDGATVAATSAVLVGLWTVESHYTRLADLAERTARTLSHFHPEPEFVEVTRTAMTLCAANAFLVQGPRAVRSLVTLRRLPPAPPDTVIRAADHVLRALPAIHDVTSPELRSLCGSGYPLLAGLAHSVASYFLEQEGDPESALRAAERVLETAERHQLPMLRALAEIRVGILCTQVGRGERARRHLRSGLGVLEDFGAWSNVVQVRWALALADLHVGALDEAEHWVELTGLNQVEEPVAGLLPDLGVRAEIALARGETDTGLRLWRRAVERVRTTESQIFPADARGVRPWSLQEQAVAVVAHARHGRLDLVAEIVHDLPRTLSVMLTDPVAAPTPYLAELPICGALLMALAMIDLHSGASNGDERAVRSGARMVALAERFHFLRGYQPTMSATRAREEAEQADRSAYAEAVSAYADLGRDELIAAASAALRSRAQR</sequence>
<accession>A0A1M5FE65</accession>
<dbReference type="PANTHER" id="PTHR47691:SF3">
    <property type="entry name" value="HTH-TYPE TRANSCRIPTIONAL REGULATOR RV0890C-RELATED"/>
    <property type="match status" value="1"/>
</dbReference>
<dbReference type="GO" id="GO:0006355">
    <property type="term" value="P:regulation of DNA-templated transcription"/>
    <property type="evidence" value="ECO:0007669"/>
    <property type="project" value="InterPro"/>
</dbReference>
<dbReference type="SMART" id="SM01043">
    <property type="entry name" value="BTAD"/>
    <property type="match status" value="1"/>
</dbReference>
<evidence type="ECO:0000313" key="5">
    <source>
        <dbReference type="EMBL" id="SHF89864.1"/>
    </source>
</evidence>
<evidence type="ECO:0000256" key="1">
    <source>
        <dbReference type="ARBA" id="ARBA00005820"/>
    </source>
</evidence>
<gene>
    <name evidence="5" type="ORF">SAMN05444320_105403</name>
</gene>
<dbReference type="AlphaFoldDB" id="A0A1M5FE65"/>
<evidence type="ECO:0000259" key="3">
    <source>
        <dbReference type="SMART" id="SM00862"/>
    </source>
</evidence>
<dbReference type="PRINTS" id="PR00364">
    <property type="entry name" value="DISEASERSIST"/>
</dbReference>
<dbReference type="Gene3D" id="3.40.50.300">
    <property type="entry name" value="P-loop containing nucleotide triphosphate hydrolases"/>
    <property type="match status" value="1"/>
</dbReference>
<keyword evidence="6" id="KW-1185">Reference proteome</keyword>
<dbReference type="SUPFAM" id="SSF48452">
    <property type="entry name" value="TPR-like"/>
    <property type="match status" value="2"/>
</dbReference>
<dbReference type="OrthoDB" id="9812579at2"/>
<dbReference type="EMBL" id="FQVN01000005">
    <property type="protein sequence ID" value="SHF89864.1"/>
    <property type="molecule type" value="Genomic_DNA"/>
</dbReference>
<dbReference type="InterPro" id="IPR001867">
    <property type="entry name" value="OmpR/PhoB-type_DNA-bd"/>
</dbReference>
<dbReference type="Gene3D" id="1.25.40.10">
    <property type="entry name" value="Tetratricopeptide repeat domain"/>
    <property type="match status" value="1"/>
</dbReference>
<dbReference type="Pfam" id="PF03704">
    <property type="entry name" value="BTAD"/>
    <property type="match status" value="1"/>
</dbReference>
<feature type="domain" description="OmpR/PhoB-type" evidence="3">
    <location>
        <begin position="15"/>
        <end position="85"/>
    </location>
</feature>
<dbReference type="STRING" id="2017.SAMN05444320_105403"/>
<dbReference type="Proteomes" id="UP000184501">
    <property type="component" value="Unassembled WGS sequence"/>
</dbReference>
<dbReference type="RefSeq" id="WP_073484568.1">
    <property type="nucleotide sequence ID" value="NZ_FQVN01000005.1"/>
</dbReference>
<evidence type="ECO:0000259" key="4">
    <source>
        <dbReference type="SMART" id="SM01043"/>
    </source>
</evidence>
<protein>
    <submittedName>
        <fullName evidence="5">Predicted ATPase</fullName>
    </submittedName>
</protein>
<comment type="similarity">
    <text evidence="1">Belongs to the AfsR/DnrI/RedD regulatory family.</text>
</comment>
<dbReference type="GO" id="GO:0000160">
    <property type="term" value="P:phosphorelay signal transduction system"/>
    <property type="evidence" value="ECO:0007669"/>
    <property type="project" value="InterPro"/>
</dbReference>
<dbReference type="PANTHER" id="PTHR47691">
    <property type="entry name" value="REGULATOR-RELATED"/>
    <property type="match status" value="1"/>
</dbReference>
<reference evidence="5 6" key="1">
    <citation type="submission" date="2016-11" db="EMBL/GenBank/DDBJ databases">
        <authorList>
            <person name="Jaros S."/>
            <person name="Januszkiewicz K."/>
            <person name="Wedrychowicz H."/>
        </authorList>
    </citation>
    <scope>NUCLEOTIDE SEQUENCE [LARGE SCALE GENOMIC DNA]</scope>
    <source>
        <strain evidence="5 6">DSM 44523</strain>
    </source>
</reference>
<keyword evidence="2" id="KW-0238">DNA-binding</keyword>
<dbReference type="InterPro" id="IPR027417">
    <property type="entry name" value="P-loop_NTPase"/>
</dbReference>
<proteinExistence type="inferred from homology"/>
<dbReference type="GO" id="GO:0003677">
    <property type="term" value="F:DNA binding"/>
    <property type="evidence" value="ECO:0007669"/>
    <property type="project" value="UniProtKB-KW"/>
</dbReference>
<dbReference type="InterPro" id="IPR036388">
    <property type="entry name" value="WH-like_DNA-bd_sf"/>
</dbReference>
<dbReference type="InterPro" id="IPR005158">
    <property type="entry name" value="BTAD"/>
</dbReference>
<dbReference type="InterPro" id="IPR011990">
    <property type="entry name" value="TPR-like_helical_dom_sf"/>
</dbReference>
<evidence type="ECO:0000313" key="6">
    <source>
        <dbReference type="Proteomes" id="UP000184501"/>
    </source>
</evidence>
<feature type="domain" description="Bacterial transcriptional activator" evidence="4">
    <location>
        <begin position="92"/>
        <end position="237"/>
    </location>
</feature>
<organism evidence="5 6">
    <name type="scientific">Streptoalloteichus hindustanus</name>
    <dbReference type="NCBI Taxonomy" id="2017"/>
    <lineage>
        <taxon>Bacteria</taxon>
        <taxon>Bacillati</taxon>
        <taxon>Actinomycetota</taxon>
        <taxon>Actinomycetes</taxon>
        <taxon>Pseudonocardiales</taxon>
        <taxon>Pseudonocardiaceae</taxon>
        <taxon>Streptoalloteichus</taxon>
    </lineage>
</organism>
<dbReference type="SUPFAM" id="SSF52540">
    <property type="entry name" value="P-loop containing nucleoside triphosphate hydrolases"/>
    <property type="match status" value="1"/>
</dbReference>
<dbReference type="SMART" id="SM00862">
    <property type="entry name" value="Trans_reg_C"/>
    <property type="match status" value="1"/>
</dbReference>
<dbReference type="Gene3D" id="1.10.10.10">
    <property type="entry name" value="Winged helix-like DNA-binding domain superfamily/Winged helix DNA-binding domain"/>
    <property type="match status" value="1"/>
</dbReference>